<dbReference type="InterPro" id="IPR001932">
    <property type="entry name" value="PPM-type_phosphatase-like_dom"/>
</dbReference>
<dbReference type="CDD" id="cd00143">
    <property type="entry name" value="PP2Cc"/>
    <property type="match status" value="1"/>
</dbReference>
<dbReference type="Proteomes" id="UP000663860">
    <property type="component" value="Unassembled WGS sequence"/>
</dbReference>
<gene>
    <name evidence="2" type="ORF">IZO911_LOCUS2543</name>
</gene>
<organism evidence="2 3">
    <name type="scientific">Adineta steineri</name>
    <dbReference type="NCBI Taxonomy" id="433720"/>
    <lineage>
        <taxon>Eukaryota</taxon>
        <taxon>Metazoa</taxon>
        <taxon>Spiralia</taxon>
        <taxon>Gnathifera</taxon>
        <taxon>Rotifera</taxon>
        <taxon>Eurotatoria</taxon>
        <taxon>Bdelloidea</taxon>
        <taxon>Adinetida</taxon>
        <taxon>Adinetidae</taxon>
        <taxon>Adineta</taxon>
    </lineage>
</organism>
<dbReference type="GO" id="GO:0004722">
    <property type="term" value="F:protein serine/threonine phosphatase activity"/>
    <property type="evidence" value="ECO:0007669"/>
    <property type="project" value="InterPro"/>
</dbReference>
<comment type="caution">
    <text evidence="2">The sequence shown here is derived from an EMBL/GenBank/DDBJ whole genome shotgun (WGS) entry which is preliminary data.</text>
</comment>
<sequence length="300" mass="33680">MSQGNHEDKPENSLFLNNPHTEKELEHGHSFAFAGMQGWRQSNEDFHKHLVPIDQQSWKLWSYFAIFDGHNGVDTAKNAANLLDKHLIDALNEITKNSSDECIHSSELDLNKVIHIIKHTLLQLDKELAGLVKDQSGSVCIASLIGPENIYLINVGDSRAIIISDDGQILEFTKDHKPNVQKEKERICKAGGRVTEYEDDVARVEDQLAVSRALGDYAIDKHLIPASPDIIQCQKSPKSKAAYIILACDGIWDVMSNEEVAQFLIKRISNTSLQDIASQLLDHCLKLETMDNMSIYIVKL</sequence>
<dbReference type="AlphaFoldDB" id="A0A813N4A1"/>
<evidence type="ECO:0000259" key="1">
    <source>
        <dbReference type="PROSITE" id="PS51746"/>
    </source>
</evidence>
<dbReference type="PANTHER" id="PTHR47992">
    <property type="entry name" value="PROTEIN PHOSPHATASE"/>
    <property type="match status" value="1"/>
</dbReference>
<dbReference type="Pfam" id="PF00481">
    <property type="entry name" value="PP2C"/>
    <property type="match status" value="1"/>
</dbReference>
<dbReference type="SUPFAM" id="SSF81606">
    <property type="entry name" value="PP2C-like"/>
    <property type="match status" value="1"/>
</dbReference>
<feature type="domain" description="PPM-type phosphatase" evidence="1">
    <location>
        <begin position="30"/>
        <end position="300"/>
    </location>
</feature>
<dbReference type="InterPro" id="IPR036457">
    <property type="entry name" value="PPM-type-like_dom_sf"/>
</dbReference>
<accession>A0A813N4A1</accession>
<proteinExistence type="predicted"/>
<evidence type="ECO:0000313" key="3">
    <source>
        <dbReference type="Proteomes" id="UP000663860"/>
    </source>
</evidence>
<reference evidence="2" key="1">
    <citation type="submission" date="2021-02" db="EMBL/GenBank/DDBJ databases">
        <authorList>
            <person name="Nowell W R."/>
        </authorList>
    </citation>
    <scope>NUCLEOTIDE SEQUENCE</scope>
</reference>
<dbReference type="PROSITE" id="PS51746">
    <property type="entry name" value="PPM_2"/>
    <property type="match status" value="1"/>
</dbReference>
<dbReference type="InterPro" id="IPR015655">
    <property type="entry name" value="PP2C"/>
</dbReference>
<dbReference type="SMART" id="SM00332">
    <property type="entry name" value="PP2Cc"/>
    <property type="match status" value="1"/>
</dbReference>
<evidence type="ECO:0000313" key="2">
    <source>
        <dbReference type="EMBL" id="CAF0727194.1"/>
    </source>
</evidence>
<dbReference type="Gene3D" id="3.60.40.10">
    <property type="entry name" value="PPM-type phosphatase domain"/>
    <property type="match status" value="1"/>
</dbReference>
<dbReference type="EMBL" id="CAJNOE010000012">
    <property type="protein sequence ID" value="CAF0727194.1"/>
    <property type="molecule type" value="Genomic_DNA"/>
</dbReference>
<protein>
    <recommendedName>
        <fullName evidence="1">PPM-type phosphatase domain-containing protein</fullName>
    </recommendedName>
</protein>
<name>A0A813N4A1_9BILA</name>